<proteinExistence type="predicted"/>
<evidence type="ECO:0000313" key="2">
    <source>
        <dbReference type="EMBL" id="MEI1252582.1"/>
    </source>
</evidence>
<dbReference type="InterPro" id="IPR000595">
    <property type="entry name" value="cNMP-bd_dom"/>
</dbReference>
<protein>
    <submittedName>
        <fullName evidence="2">Cyclic nucleotide-binding domain-containing protein</fullName>
    </submittedName>
</protein>
<name>A0ABU8CUS4_9HYPH</name>
<dbReference type="InterPro" id="IPR018490">
    <property type="entry name" value="cNMP-bd_dom_sf"/>
</dbReference>
<dbReference type="Proteomes" id="UP001531129">
    <property type="component" value="Unassembled WGS sequence"/>
</dbReference>
<dbReference type="Pfam" id="PF00027">
    <property type="entry name" value="cNMP_binding"/>
    <property type="match status" value="1"/>
</dbReference>
<dbReference type="Gene3D" id="2.60.120.10">
    <property type="entry name" value="Jelly Rolls"/>
    <property type="match status" value="1"/>
</dbReference>
<dbReference type="SUPFAM" id="SSF51206">
    <property type="entry name" value="cAMP-binding domain-like"/>
    <property type="match status" value="1"/>
</dbReference>
<gene>
    <name evidence="2" type="ORF">V8Q02_32000</name>
</gene>
<reference evidence="2 3" key="1">
    <citation type="submission" date="2024-01" db="EMBL/GenBank/DDBJ databases">
        <title>Draft genome sequences of three bacterial strains isolated from Acacia saligna represent a potential new species within the genus Rhizobium.</title>
        <authorList>
            <person name="Tambong J.T."/>
            <person name="Mnasri B."/>
        </authorList>
    </citation>
    <scope>NUCLEOTIDE SEQUENCE [LARGE SCALE GENOMIC DNA]</scope>
    <source>
        <strain evidence="2 3">1AS12I</strain>
    </source>
</reference>
<evidence type="ECO:0000313" key="3">
    <source>
        <dbReference type="Proteomes" id="UP001531129"/>
    </source>
</evidence>
<sequence length="104" mass="11831">MVLIHSTEGRSFCGKRILPAREITNVALLGSRPNCLQGLFRKQPIEHLAAGQSLFLEGDTAKHLFEVIEGNLRIFRIISDGRRVITGIAYRRHRRRIVEEPLSL</sequence>
<comment type="caution">
    <text evidence="2">The sequence shown here is derived from an EMBL/GenBank/DDBJ whole genome shotgun (WGS) entry which is preliminary data.</text>
</comment>
<keyword evidence="3" id="KW-1185">Reference proteome</keyword>
<accession>A0ABU8CUS4</accession>
<dbReference type="EMBL" id="JBAMYC010000026">
    <property type="protein sequence ID" value="MEI1252582.1"/>
    <property type="molecule type" value="Genomic_DNA"/>
</dbReference>
<organism evidence="2 3">
    <name type="scientific">Rhizobium aouanii</name>
    <dbReference type="NCBI Taxonomy" id="3118145"/>
    <lineage>
        <taxon>Bacteria</taxon>
        <taxon>Pseudomonadati</taxon>
        <taxon>Pseudomonadota</taxon>
        <taxon>Alphaproteobacteria</taxon>
        <taxon>Hyphomicrobiales</taxon>
        <taxon>Rhizobiaceae</taxon>
        <taxon>Rhizobium/Agrobacterium group</taxon>
        <taxon>Rhizobium</taxon>
    </lineage>
</organism>
<evidence type="ECO:0000259" key="1">
    <source>
        <dbReference type="Pfam" id="PF00027"/>
    </source>
</evidence>
<dbReference type="CDD" id="cd00038">
    <property type="entry name" value="CAP_ED"/>
    <property type="match status" value="1"/>
</dbReference>
<dbReference type="RefSeq" id="WP_335921797.1">
    <property type="nucleotide sequence ID" value="NZ_JBAMYB010000024.1"/>
</dbReference>
<feature type="domain" description="Cyclic nucleotide-binding" evidence="1">
    <location>
        <begin position="46"/>
        <end position="88"/>
    </location>
</feature>
<dbReference type="InterPro" id="IPR014710">
    <property type="entry name" value="RmlC-like_jellyroll"/>
</dbReference>